<dbReference type="GeneID" id="8103611"/>
<evidence type="ECO:0000313" key="2">
    <source>
        <dbReference type="Proteomes" id="UP000001745"/>
    </source>
</evidence>
<dbReference type="RefSeq" id="XP_002486741.1">
    <property type="nucleotide sequence ID" value="XM_002486696.1"/>
</dbReference>
<sequence>MATQDRVKQVSSHLTFLFRDSFITKQSFSQVQVKTLALKQNPYLPNEVAKRNNKGNSKSRVVKSINNISPNHTIAVLGNAMDATYIDTLVKSFAEFDGGKIYVIVNSARFTWDGVIHNVQPLNSKQLLLKNTDVGRQINDKD</sequence>
<dbReference type="EMBL" id="EQ962658">
    <property type="protein sequence ID" value="EED14503.1"/>
    <property type="molecule type" value="Genomic_DNA"/>
</dbReference>
<dbReference type="HOGENOM" id="CLU_1817101_0_0_1"/>
<organism evidence="1 2">
    <name type="scientific">Talaromyces stipitatus (strain ATCC 10500 / CBS 375.48 / QM 6759 / NRRL 1006)</name>
    <name type="common">Penicillium stipitatum</name>
    <dbReference type="NCBI Taxonomy" id="441959"/>
    <lineage>
        <taxon>Eukaryota</taxon>
        <taxon>Fungi</taxon>
        <taxon>Dikarya</taxon>
        <taxon>Ascomycota</taxon>
        <taxon>Pezizomycotina</taxon>
        <taxon>Eurotiomycetes</taxon>
        <taxon>Eurotiomycetidae</taxon>
        <taxon>Eurotiales</taxon>
        <taxon>Trichocomaceae</taxon>
        <taxon>Talaromyces</taxon>
        <taxon>Talaromyces sect. Talaromyces</taxon>
    </lineage>
</organism>
<dbReference type="OrthoDB" id="1393670at2759"/>
<reference evidence="2" key="1">
    <citation type="journal article" date="2015" name="Genome Announc.">
        <title>Genome sequence of the AIDS-associated pathogen Penicillium marneffei (ATCC18224) and its near taxonomic relative Talaromyces stipitatus (ATCC10500).</title>
        <authorList>
            <person name="Nierman W.C."/>
            <person name="Fedorova-Abrams N.D."/>
            <person name="Andrianopoulos A."/>
        </authorList>
    </citation>
    <scope>NUCLEOTIDE SEQUENCE [LARGE SCALE GENOMIC DNA]</scope>
    <source>
        <strain evidence="2">ATCC 10500 / CBS 375.48 / QM 6759 / NRRL 1006</strain>
    </source>
</reference>
<dbReference type="InParanoid" id="B8MN54"/>
<accession>B8MN54</accession>
<name>B8MN54_TALSN</name>
<evidence type="ECO:0000313" key="1">
    <source>
        <dbReference type="EMBL" id="EED14503.1"/>
    </source>
</evidence>
<protein>
    <submittedName>
        <fullName evidence="1">Uncharacterized protein</fullName>
    </submittedName>
</protein>
<dbReference type="PhylomeDB" id="B8MN54"/>
<dbReference type="AlphaFoldDB" id="B8MN54"/>
<dbReference type="STRING" id="441959.B8MN54"/>
<proteinExistence type="predicted"/>
<gene>
    <name evidence="1" type="ORF">TSTA_107110</name>
</gene>
<dbReference type="Proteomes" id="UP000001745">
    <property type="component" value="Unassembled WGS sequence"/>
</dbReference>
<dbReference type="VEuPathDB" id="FungiDB:TSTA_107110"/>
<keyword evidence="2" id="KW-1185">Reference proteome</keyword>